<dbReference type="CDD" id="cd03058">
    <property type="entry name" value="GST_N_Tau"/>
    <property type="match status" value="1"/>
</dbReference>
<evidence type="ECO:0000313" key="7">
    <source>
        <dbReference type="EMBL" id="KAG9458540.1"/>
    </source>
</evidence>
<dbReference type="Gene3D" id="3.40.30.10">
    <property type="entry name" value="Glutaredoxin"/>
    <property type="match status" value="1"/>
</dbReference>
<feature type="domain" description="GST C-terminal" evidence="6">
    <location>
        <begin position="87"/>
        <end position="218"/>
    </location>
</feature>
<dbReference type="PANTHER" id="PTHR11260">
    <property type="entry name" value="GLUTATHIONE S-TRANSFERASE, GST, SUPERFAMILY, GST DOMAIN CONTAINING"/>
    <property type="match status" value="1"/>
</dbReference>
<keyword evidence="2" id="KW-0808">Transferase</keyword>
<dbReference type="InterPro" id="IPR036249">
    <property type="entry name" value="Thioredoxin-like_sf"/>
</dbReference>
<evidence type="ECO:0000256" key="4">
    <source>
        <dbReference type="RuleBase" id="RU003494"/>
    </source>
</evidence>
<dbReference type="GO" id="GO:0006749">
    <property type="term" value="P:glutathione metabolic process"/>
    <property type="evidence" value="ECO:0007669"/>
    <property type="project" value="InterPro"/>
</dbReference>
<protein>
    <recommendedName>
        <fullName evidence="1">glutathione transferase</fullName>
        <ecNumber evidence="1">2.5.1.18</ecNumber>
    </recommendedName>
</protein>
<dbReference type="SUPFAM" id="SSF47616">
    <property type="entry name" value="GST C-terminal domain-like"/>
    <property type="match status" value="1"/>
</dbReference>
<dbReference type="InterPro" id="IPR004046">
    <property type="entry name" value="GST_C"/>
</dbReference>
<evidence type="ECO:0000259" key="6">
    <source>
        <dbReference type="PROSITE" id="PS50405"/>
    </source>
</evidence>
<dbReference type="Pfam" id="PF02798">
    <property type="entry name" value="GST_N"/>
    <property type="match status" value="1"/>
</dbReference>
<dbReference type="FunFam" id="3.40.30.10:FF:000014">
    <property type="entry name" value="Tau class glutathione S-transferase"/>
    <property type="match status" value="1"/>
</dbReference>
<dbReference type="InterPro" id="IPR036282">
    <property type="entry name" value="Glutathione-S-Trfase_C_sf"/>
</dbReference>
<dbReference type="GO" id="GO:0005737">
    <property type="term" value="C:cytoplasm"/>
    <property type="evidence" value="ECO:0007669"/>
    <property type="project" value="TreeGrafter"/>
</dbReference>
<comment type="caution">
    <text evidence="7">The sequence shown here is derived from an EMBL/GenBank/DDBJ whole genome shotgun (WGS) entry which is preliminary data.</text>
</comment>
<dbReference type="PANTHER" id="PTHR11260:SF683">
    <property type="entry name" value="GLUTATHIONE TRANSFERASE"/>
    <property type="match status" value="1"/>
</dbReference>
<keyword evidence="8" id="KW-1185">Reference proteome</keyword>
<dbReference type="PROSITE" id="PS50404">
    <property type="entry name" value="GST_NTER"/>
    <property type="match status" value="1"/>
</dbReference>
<comment type="catalytic activity">
    <reaction evidence="3">
        <text>RX + glutathione = an S-substituted glutathione + a halide anion + H(+)</text>
        <dbReference type="Rhea" id="RHEA:16437"/>
        <dbReference type="ChEBI" id="CHEBI:15378"/>
        <dbReference type="ChEBI" id="CHEBI:16042"/>
        <dbReference type="ChEBI" id="CHEBI:17792"/>
        <dbReference type="ChEBI" id="CHEBI:57925"/>
        <dbReference type="ChEBI" id="CHEBI:90779"/>
        <dbReference type="EC" id="2.5.1.18"/>
    </reaction>
</comment>
<dbReference type="PROSITE" id="PS50405">
    <property type="entry name" value="GST_CTER"/>
    <property type="match status" value="1"/>
</dbReference>
<dbReference type="InterPro" id="IPR040079">
    <property type="entry name" value="Glutathione_S-Trfase"/>
</dbReference>
<feature type="domain" description="GST N-terminal" evidence="5">
    <location>
        <begin position="3"/>
        <end position="82"/>
    </location>
</feature>
<organism evidence="7 8">
    <name type="scientific">Aristolochia fimbriata</name>
    <name type="common">White veined hardy Dutchman's pipe vine</name>
    <dbReference type="NCBI Taxonomy" id="158543"/>
    <lineage>
        <taxon>Eukaryota</taxon>
        <taxon>Viridiplantae</taxon>
        <taxon>Streptophyta</taxon>
        <taxon>Embryophyta</taxon>
        <taxon>Tracheophyta</taxon>
        <taxon>Spermatophyta</taxon>
        <taxon>Magnoliopsida</taxon>
        <taxon>Magnoliidae</taxon>
        <taxon>Piperales</taxon>
        <taxon>Aristolochiaceae</taxon>
        <taxon>Aristolochia</taxon>
    </lineage>
</organism>
<evidence type="ECO:0000256" key="1">
    <source>
        <dbReference type="ARBA" id="ARBA00012452"/>
    </source>
</evidence>
<dbReference type="SUPFAM" id="SSF52833">
    <property type="entry name" value="Thioredoxin-like"/>
    <property type="match status" value="1"/>
</dbReference>
<reference evidence="7 8" key="1">
    <citation type="submission" date="2021-07" db="EMBL/GenBank/DDBJ databases">
        <title>The Aristolochia fimbriata genome: insights into angiosperm evolution, floral development and chemical biosynthesis.</title>
        <authorList>
            <person name="Jiao Y."/>
        </authorList>
    </citation>
    <scope>NUCLEOTIDE SEQUENCE [LARGE SCALE GENOMIC DNA]</scope>
    <source>
        <strain evidence="7">IBCAS-2021</strain>
        <tissue evidence="7">Leaf</tissue>
    </source>
</reference>
<dbReference type="GO" id="GO:0004364">
    <property type="term" value="F:glutathione transferase activity"/>
    <property type="evidence" value="ECO:0007669"/>
    <property type="project" value="UniProtKB-EC"/>
</dbReference>
<dbReference type="EMBL" id="JAINDJ010000002">
    <property type="protein sequence ID" value="KAG9458540.1"/>
    <property type="molecule type" value="Genomic_DNA"/>
</dbReference>
<dbReference type="SFLD" id="SFLDG00358">
    <property type="entry name" value="Main_(cytGST)"/>
    <property type="match status" value="1"/>
</dbReference>
<dbReference type="Gene3D" id="1.20.1050.10">
    <property type="match status" value="1"/>
</dbReference>
<dbReference type="EC" id="2.5.1.18" evidence="1"/>
<dbReference type="GO" id="GO:0009407">
    <property type="term" value="P:toxin catabolic process"/>
    <property type="evidence" value="ECO:0007669"/>
    <property type="project" value="UniProtKB-ARBA"/>
</dbReference>
<sequence length="243" mass="27605">MAGGVKLLGAWTSSYTHRVQLALKLKGVEFEYVEEDLRNKSPLLLLHNPVYKKVPVLIYGNDAIAESTVILEYIDETWKQHPLMTDNSSERAKVRFWSHFTDDKLGPAVGDVFRQRGEEQRAALDEVHRNLKTLEDELVQGFFKGRKFFGGEKMGFLDIVIGCGSYWLWVFEEVVGVKLVDSEAFPRFFSWLRDFEELPEVKEIIPPADKLLEYARGIHQMITSVAPVAPVEEAASVEQTSAA</sequence>
<dbReference type="InterPro" id="IPR045074">
    <property type="entry name" value="GST_C_Tau"/>
</dbReference>
<dbReference type="CDD" id="cd03185">
    <property type="entry name" value="GST_C_Tau"/>
    <property type="match status" value="1"/>
</dbReference>
<proteinExistence type="inferred from homology"/>
<comment type="similarity">
    <text evidence="4">Belongs to the GST superfamily.</text>
</comment>
<dbReference type="Pfam" id="PF00043">
    <property type="entry name" value="GST_C"/>
    <property type="match status" value="1"/>
</dbReference>
<dbReference type="InterPro" id="IPR045073">
    <property type="entry name" value="Omega/Tau-like"/>
</dbReference>
<dbReference type="SFLD" id="SFLDG01152">
    <property type="entry name" value="Main.3:_Omega-_and_Tau-like"/>
    <property type="match status" value="1"/>
</dbReference>
<gene>
    <name evidence="7" type="ORF">H6P81_003048</name>
</gene>
<dbReference type="InterPro" id="IPR010987">
    <property type="entry name" value="Glutathione-S-Trfase_C-like"/>
</dbReference>
<evidence type="ECO:0000256" key="3">
    <source>
        <dbReference type="ARBA" id="ARBA00047960"/>
    </source>
</evidence>
<dbReference type="SFLD" id="SFLDS00019">
    <property type="entry name" value="Glutathione_Transferase_(cytos"/>
    <property type="match status" value="1"/>
</dbReference>
<name>A0AAV7FBG3_ARIFI</name>
<dbReference type="Proteomes" id="UP000825729">
    <property type="component" value="Unassembled WGS sequence"/>
</dbReference>
<accession>A0AAV7FBG3</accession>
<dbReference type="FunFam" id="1.20.1050.10:FF:000016">
    <property type="entry name" value="Glutathione S-transferase U9"/>
    <property type="match status" value="1"/>
</dbReference>
<evidence type="ECO:0000256" key="2">
    <source>
        <dbReference type="ARBA" id="ARBA00022679"/>
    </source>
</evidence>
<evidence type="ECO:0000259" key="5">
    <source>
        <dbReference type="PROSITE" id="PS50404"/>
    </source>
</evidence>
<dbReference type="AlphaFoldDB" id="A0AAV7FBG3"/>
<evidence type="ECO:0000313" key="8">
    <source>
        <dbReference type="Proteomes" id="UP000825729"/>
    </source>
</evidence>
<dbReference type="InterPro" id="IPR004045">
    <property type="entry name" value="Glutathione_S-Trfase_N"/>
</dbReference>